<dbReference type="OrthoDB" id="9792539at2"/>
<feature type="non-terminal residue" evidence="12">
    <location>
        <position position="149"/>
    </location>
</feature>
<gene>
    <name evidence="12" type="ORF">FK530_25195</name>
</gene>
<reference evidence="12 13" key="1">
    <citation type="submission" date="2019-06" db="EMBL/GenBank/DDBJ databases">
        <title>Tsukamurella conjunctivitidis sp. nov., Tsukamurella assacharolytica sp. nov. and Tsukamurella sputae sp. nov. isolated from patients with conjunctivitis, bacteraemia (lymphoma) and respiratory infection (sputum) in Hong Kong.</title>
        <authorList>
            <person name="Teng J.L.L."/>
            <person name="Lee H.H."/>
            <person name="Fong J.Y.H."/>
            <person name="Fok K.M.N."/>
            <person name="Lau S.K.P."/>
            <person name="Woo P.C.Y."/>
        </authorList>
    </citation>
    <scope>NUCLEOTIDE SEQUENCE [LARGE SCALE GENOMIC DNA]</scope>
    <source>
        <strain evidence="12 13">HKU72</strain>
    </source>
</reference>
<keyword evidence="7" id="KW-0378">Hydrolase</keyword>
<dbReference type="EMBL" id="VIGX01000231">
    <property type="protein sequence ID" value="TWS21647.1"/>
    <property type="molecule type" value="Genomic_DNA"/>
</dbReference>
<name>A0A5C5RF66_9ACTN</name>
<dbReference type="Proteomes" id="UP000319375">
    <property type="component" value="Unassembled WGS sequence"/>
</dbReference>
<evidence type="ECO:0000256" key="11">
    <source>
        <dbReference type="ARBA" id="ARBA00048523"/>
    </source>
</evidence>
<comment type="catalytic activity">
    <reaction evidence="10">
        <text>O-phospho-L-serine + H2O = L-serine + phosphate</text>
        <dbReference type="Rhea" id="RHEA:21208"/>
        <dbReference type="ChEBI" id="CHEBI:15377"/>
        <dbReference type="ChEBI" id="CHEBI:33384"/>
        <dbReference type="ChEBI" id="CHEBI:43474"/>
        <dbReference type="ChEBI" id="CHEBI:57524"/>
        <dbReference type="EC" id="3.1.3.3"/>
    </reaction>
</comment>
<keyword evidence="13" id="KW-1185">Reference proteome</keyword>
<evidence type="ECO:0000256" key="3">
    <source>
        <dbReference type="ARBA" id="ARBA00009184"/>
    </source>
</evidence>
<evidence type="ECO:0000256" key="6">
    <source>
        <dbReference type="ARBA" id="ARBA00022723"/>
    </source>
</evidence>
<sequence length="149" mass="15519">MHAFAPDVVVVPSALVSAAPGLVVTDVDSTLITQEVIEELADHAGTRAQVAEVTARAMNGELDFAQSLHQRVATLRGVPASVFQTVLDALVPTPGAQALVDAVHRGGGTFGVVSGGFEEVVAPLCQRMGIDHWVANHLEVRAGHLTGRV</sequence>
<evidence type="ECO:0000256" key="9">
    <source>
        <dbReference type="ARBA" id="ARBA00023299"/>
    </source>
</evidence>
<evidence type="ECO:0000256" key="2">
    <source>
        <dbReference type="ARBA" id="ARBA00005135"/>
    </source>
</evidence>
<comment type="pathway">
    <text evidence="2">Amino-acid biosynthesis; L-serine biosynthesis; L-serine from 3-phospho-D-glycerate: step 3/3.</text>
</comment>
<dbReference type="GO" id="GO:0006564">
    <property type="term" value="P:L-serine biosynthetic process"/>
    <property type="evidence" value="ECO:0007669"/>
    <property type="project" value="UniProtKB-KW"/>
</dbReference>
<evidence type="ECO:0000256" key="1">
    <source>
        <dbReference type="ARBA" id="ARBA00001946"/>
    </source>
</evidence>
<dbReference type="EC" id="3.1.3.3" evidence="4"/>
<dbReference type="GO" id="GO:0036424">
    <property type="term" value="F:L-phosphoserine phosphatase activity"/>
    <property type="evidence" value="ECO:0007669"/>
    <property type="project" value="TreeGrafter"/>
</dbReference>
<evidence type="ECO:0000313" key="12">
    <source>
        <dbReference type="EMBL" id="TWS21647.1"/>
    </source>
</evidence>
<dbReference type="GO" id="GO:0005737">
    <property type="term" value="C:cytoplasm"/>
    <property type="evidence" value="ECO:0007669"/>
    <property type="project" value="TreeGrafter"/>
</dbReference>
<dbReference type="Gene3D" id="3.40.50.1000">
    <property type="entry name" value="HAD superfamily/HAD-like"/>
    <property type="match status" value="1"/>
</dbReference>
<evidence type="ECO:0000256" key="8">
    <source>
        <dbReference type="ARBA" id="ARBA00022842"/>
    </source>
</evidence>
<comment type="catalytic activity">
    <reaction evidence="11">
        <text>O-phospho-D-serine + H2O = D-serine + phosphate</text>
        <dbReference type="Rhea" id="RHEA:24873"/>
        <dbReference type="ChEBI" id="CHEBI:15377"/>
        <dbReference type="ChEBI" id="CHEBI:35247"/>
        <dbReference type="ChEBI" id="CHEBI:43474"/>
        <dbReference type="ChEBI" id="CHEBI:58680"/>
        <dbReference type="EC" id="3.1.3.3"/>
    </reaction>
</comment>
<keyword evidence="9" id="KW-0718">Serine biosynthesis</keyword>
<dbReference type="InterPro" id="IPR036412">
    <property type="entry name" value="HAD-like_sf"/>
</dbReference>
<proteinExistence type="inferred from homology"/>
<organism evidence="12 13">
    <name type="scientific">Tsukamurella conjunctivitidis</name>
    <dbReference type="NCBI Taxonomy" id="2592068"/>
    <lineage>
        <taxon>Bacteria</taxon>
        <taxon>Bacillati</taxon>
        <taxon>Actinomycetota</taxon>
        <taxon>Actinomycetes</taxon>
        <taxon>Mycobacteriales</taxon>
        <taxon>Tsukamurellaceae</taxon>
        <taxon>Tsukamurella</taxon>
    </lineage>
</organism>
<dbReference type="InterPro" id="IPR050582">
    <property type="entry name" value="HAD-like_SerB"/>
</dbReference>
<evidence type="ECO:0000256" key="10">
    <source>
        <dbReference type="ARBA" id="ARBA00048138"/>
    </source>
</evidence>
<accession>A0A5C5RF66</accession>
<protein>
    <recommendedName>
        <fullName evidence="4">phosphoserine phosphatase</fullName>
        <ecNumber evidence="4">3.1.3.3</ecNumber>
    </recommendedName>
</protein>
<dbReference type="NCBIfam" id="TIGR01488">
    <property type="entry name" value="HAD-SF-IB"/>
    <property type="match status" value="1"/>
</dbReference>
<dbReference type="GO" id="GO:0000287">
    <property type="term" value="F:magnesium ion binding"/>
    <property type="evidence" value="ECO:0007669"/>
    <property type="project" value="TreeGrafter"/>
</dbReference>
<evidence type="ECO:0000256" key="7">
    <source>
        <dbReference type="ARBA" id="ARBA00022801"/>
    </source>
</evidence>
<keyword evidence="5" id="KW-0028">Amino-acid biosynthesis</keyword>
<comment type="caution">
    <text evidence="12">The sequence shown here is derived from an EMBL/GenBank/DDBJ whole genome shotgun (WGS) entry which is preliminary data.</text>
</comment>
<keyword evidence="8" id="KW-0460">Magnesium</keyword>
<dbReference type="PANTHER" id="PTHR43344:SF2">
    <property type="entry name" value="PHOSPHOSERINE PHOSPHATASE"/>
    <property type="match status" value="1"/>
</dbReference>
<dbReference type="PANTHER" id="PTHR43344">
    <property type="entry name" value="PHOSPHOSERINE PHOSPHATASE"/>
    <property type="match status" value="1"/>
</dbReference>
<comment type="similarity">
    <text evidence="3">Belongs to the HAD-like hydrolase superfamily. SerB family.</text>
</comment>
<evidence type="ECO:0000256" key="4">
    <source>
        <dbReference type="ARBA" id="ARBA00012640"/>
    </source>
</evidence>
<dbReference type="AlphaFoldDB" id="A0A5C5RF66"/>
<dbReference type="Pfam" id="PF12710">
    <property type="entry name" value="HAD"/>
    <property type="match status" value="1"/>
</dbReference>
<dbReference type="InterPro" id="IPR023214">
    <property type="entry name" value="HAD_sf"/>
</dbReference>
<keyword evidence="6" id="KW-0479">Metal-binding</keyword>
<comment type="cofactor">
    <cofactor evidence="1">
        <name>Mg(2+)</name>
        <dbReference type="ChEBI" id="CHEBI:18420"/>
    </cofactor>
</comment>
<evidence type="ECO:0000313" key="13">
    <source>
        <dbReference type="Proteomes" id="UP000319375"/>
    </source>
</evidence>
<dbReference type="SUPFAM" id="SSF56784">
    <property type="entry name" value="HAD-like"/>
    <property type="match status" value="1"/>
</dbReference>
<evidence type="ECO:0000256" key="5">
    <source>
        <dbReference type="ARBA" id="ARBA00022605"/>
    </source>
</evidence>